<dbReference type="EMBL" id="GG738868">
    <property type="protein sequence ID" value="EFC44332.1"/>
    <property type="molecule type" value="Genomic_DNA"/>
</dbReference>
<evidence type="ECO:0000256" key="1">
    <source>
        <dbReference type="ARBA" id="ARBA00022679"/>
    </source>
</evidence>
<evidence type="ECO:0000313" key="5">
    <source>
        <dbReference type="Proteomes" id="UP000006671"/>
    </source>
</evidence>
<reference evidence="4 5" key="1">
    <citation type="journal article" date="2010" name="Cell">
        <title>The genome of Naegleria gruberi illuminates early eukaryotic versatility.</title>
        <authorList>
            <person name="Fritz-Laylin L.K."/>
            <person name="Prochnik S.E."/>
            <person name="Ginger M.L."/>
            <person name="Dacks J.B."/>
            <person name="Carpenter M.L."/>
            <person name="Field M.C."/>
            <person name="Kuo A."/>
            <person name="Paredez A."/>
            <person name="Chapman J."/>
            <person name="Pham J."/>
            <person name="Shu S."/>
            <person name="Neupane R."/>
            <person name="Cipriano M."/>
            <person name="Mancuso J."/>
            <person name="Tu H."/>
            <person name="Salamov A."/>
            <person name="Lindquist E."/>
            <person name="Shapiro H."/>
            <person name="Lucas S."/>
            <person name="Grigoriev I.V."/>
            <person name="Cande W.Z."/>
            <person name="Fulton C."/>
            <person name="Rokhsar D.S."/>
            <person name="Dawson S.C."/>
        </authorList>
    </citation>
    <scope>NUCLEOTIDE SEQUENCE [LARGE SCALE GENOMIC DNA]</scope>
    <source>
        <strain evidence="4 5">NEG-M</strain>
    </source>
</reference>
<protein>
    <submittedName>
        <fullName evidence="4">Predicted protein</fullName>
    </submittedName>
</protein>
<dbReference type="InterPro" id="IPR000182">
    <property type="entry name" value="GNAT_dom"/>
</dbReference>
<gene>
    <name evidence="4" type="ORF">NAEGRDRAFT_79728</name>
</gene>
<evidence type="ECO:0000313" key="4">
    <source>
        <dbReference type="EMBL" id="EFC44332.1"/>
    </source>
</evidence>
<proteinExistence type="predicted"/>
<dbReference type="PANTHER" id="PTHR43420:SF47">
    <property type="entry name" value="N-ACETYLTRANSFERASE DOMAIN-CONTAINING PROTEIN"/>
    <property type="match status" value="1"/>
</dbReference>
<dbReference type="Pfam" id="PF13673">
    <property type="entry name" value="Acetyltransf_10"/>
    <property type="match status" value="1"/>
</dbReference>
<dbReference type="OMA" id="FRSTIME"/>
<accession>D2VF99</accession>
<dbReference type="InterPro" id="IPR050680">
    <property type="entry name" value="YpeA/RimI_acetyltransf"/>
</dbReference>
<dbReference type="GO" id="GO:0016747">
    <property type="term" value="F:acyltransferase activity, transferring groups other than amino-acyl groups"/>
    <property type="evidence" value="ECO:0007669"/>
    <property type="project" value="InterPro"/>
</dbReference>
<evidence type="ECO:0000259" key="3">
    <source>
        <dbReference type="PROSITE" id="PS51186"/>
    </source>
</evidence>
<keyword evidence="2" id="KW-0012">Acyltransferase</keyword>
<feature type="domain" description="N-acetyltransferase" evidence="3">
    <location>
        <begin position="50"/>
        <end position="198"/>
    </location>
</feature>
<dbReference type="VEuPathDB" id="AmoebaDB:NAEGRDRAFT_79728"/>
<dbReference type="InterPro" id="IPR016181">
    <property type="entry name" value="Acyl_CoA_acyltransferase"/>
</dbReference>
<dbReference type="Gene3D" id="3.40.630.30">
    <property type="match status" value="1"/>
</dbReference>
<sequence>MSARAFEEDPGCSYMFVDFEGKAKLDILAWFWERYLWLSVAFNPENYVIMNGEDVIAETCILFHDGHVVTFWDKMRAGILKMPFVAGMNAVNRMLKNGNLSLEDDILWGKLGLDKTKFSKIEHVAVDPKFQGRGLGRKIVEHSIERIRQKGYSGCFLGTQKKANVDFYTKLGFEKVGEQLVDETAEDSPYKYLMLMKF</sequence>
<dbReference type="OrthoDB" id="329272at2759"/>
<keyword evidence="1" id="KW-0808">Transferase</keyword>
<keyword evidence="5" id="KW-1185">Reference proteome</keyword>
<dbReference type="RefSeq" id="XP_002677076.1">
    <property type="nucleotide sequence ID" value="XM_002677030.1"/>
</dbReference>
<dbReference type="Proteomes" id="UP000006671">
    <property type="component" value="Unassembled WGS sequence"/>
</dbReference>
<dbReference type="GeneID" id="8850168"/>
<dbReference type="AlphaFoldDB" id="D2VF99"/>
<evidence type="ECO:0000256" key="2">
    <source>
        <dbReference type="ARBA" id="ARBA00023315"/>
    </source>
</evidence>
<organism evidence="5">
    <name type="scientific">Naegleria gruberi</name>
    <name type="common">Amoeba</name>
    <dbReference type="NCBI Taxonomy" id="5762"/>
    <lineage>
        <taxon>Eukaryota</taxon>
        <taxon>Discoba</taxon>
        <taxon>Heterolobosea</taxon>
        <taxon>Tetramitia</taxon>
        <taxon>Eutetramitia</taxon>
        <taxon>Vahlkampfiidae</taxon>
        <taxon>Naegleria</taxon>
    </lineage>
</organism>
<dbReference type="PANTHER" id="PTHR43420">
    <property type="entry name" value="ACETYLTRANSFERASE"/>
    <property type="match status" value="1"/>
</dbReference>
<dbReference type="STRING" id="5762.D2VF99"/>
<dbReference type="PROSITE" id="PS51186">
    <property type="entry name" value="GNAT"/>
    <property type="match status" value="1"/>
</dbReference>
<dbReference type="InParanoid" id="D2VF99"/>
<name>D2VF99_NAEGR</name>
<dbReference type="SUPFAM" id="SSF55729">
    <property type="entry name" value="Acyl-CoA N-acyltransferases (Nat)"/>
    <property type="match status" value="1"/>
</dbReference>
<dbReference type="KEGG" id="ngr:NAEGRDRAFT_79728"/>